<comment type="similarity">
    <text evidence="2">Belongs to the ISY1 family.</text>
</comment>
<evidence type="ECO:0008006" key="6">
    <source>
        <dbReference type="Google" id="ProtNLM"/>
    </source>
</evidence>
<comment type="caution">
    <text evidence="4">The sequence shown here is derived from an EMBL/GenBank/DDBJ whole genome shotgun (WGS) entry which is preliminary data.</text>
</comment>
<keyword evidence="5" id="KW-1185">Reference proteome</keyword>
<accession>A0A433DBP2</accession>
<dbReference type="GO" id="GO:0005634">
    <property type="term" value="C:nucleus"/>
    <property type="evidence" value="ECO:0007669"/>
    <property type="project" value="UniProtKB-SubCell"/>
</dbReference>
<evidence type="ECO:0000313" key="5">
    <source>
        <dbReference type="Proteomes" id="UP000268093"/>
    </source>
</evidence>
<dbReference type="InterPro" id="IPR029012">
    <property type="entry name" value="Helix_hairpin_bin_sf"/>
</dbReference>
<dbReference type="Proteomes" id="UP000268093">
    <property type="component" value="Unassembled WGS sequence"/>
</dbReference>
<evidence type="ECO:0000313" key="4">
    <source>
        <dbReference type="EMBL" id="RUP48268.1"/>
    </source>
</evidence>
<evidence type="ECO:0000256" key="2">
    <source>
        <dbReference type="ARBA" id="ARBA00007002"/>
    </source>
</evidence>
<dbReference type="FunFam" id="1.10.287.660:FF:000001">
    <property type="entry name" value="pre-mRNA-splicing factor ISY1 homolog"/>
    <property type="match status" value="1"/>
</dbReference>
<keyword evidence="3" id="KW-0539">Nucleus</keyword>
<dbReference type="InterPro" id="IPR009360">
    <property type="entry name" value="Isy1"/>
</dbReference>
<dbReference type="OrthoDB" id="1739576at2759"/>
<comment type="subcellular location">
    <subcellularLocation>
        <location evidence="1">Nucleus</location>
    </subcellularLocation>
</comment>
<dbReference type="GO" id="GO:0000350">
    <property type="term" value="P:generation of catalytic spliceosome for second transesterification step"/>
    <property type="evidence" value="ECO:0007669"/>
    <property type="project" value="InterPro"/>
</dbReference>
<proteinExistence type="inferred from homology"/>
<dbReference type="InterPro" id="IPR037200">
    <property type="entry name" value="Isy1_sf"/>
</dbReference>
<reference evidence="4 5" key="1">
    <citation type="journal article" date="2018" name="New Phytol.">
        <title>Phylogenomics of Endogonaceae and evolution of mycorrhizas within Mucoromycota.</title>
        <authorList>
            <person name="Chang Y."/>
            <person name="Desiro A."/>
            <person name="Na H."/>
            <person name="Sandor L."/>
            <person name="Lipzen A."/>
            <person name="Clum A."/>
            <person name="Barry K."/>
            <person name="Grigoriev I.V."/>
            <person name="Martin F.M."/>
            <person name="Stajich J.E."/>
            <person name="Smith M.E."/>
            <person name="Bonito G."/>
            <person name="Spatafora J.W."/>
        </authorList>
    </citation>
    <scope>NUCLEOTIDE SEQUENCE [LARGE SCALE GENOMIC DNA]</scope>
    <source>
        <strain evidence="4 5">GMNB39</strain>
    </source>
</reference>
<sequence>MTRNEEKAQSMLYRFRETQAAELGIVKQRECCSHLTSNVSRKVSKIQDAGLSNYQVHDLNDEINKLMRKKIYWENRIKELGRPDYWKIGPRMLDKEGCKVPGNQGYKYFG</sequence>
<evidence type="ECO:0000256" key="3">
    <source>
        <dbReference type="ARBA" id="ARBA00023242"/>
    </source>
</evidence>
<dbReference type="AlphaFoldDB" id="A0A433DBP2"/>
<dbReference type="Pfam" id="PF06246">
    <property type="entry name" value="Isy1"/>
    <property type="match status" value="1"/>
</dbReference>
<protein>
    <recommendedName>
        <fullName evidence="6">Isy1-like splicing factor</fullName>
    </recommendedName>
</protein>
<name>A0A433DBP2_9FUNG</name>
<dbReference type="PANTHER" id="PTHR13021">
    <property type="entry name" value="PRE-MRNA-SPLICING FACTOR ISY1"/>
    <property type="match status" value="1"/>
</dbReference>
<dbReference type="SUPFAM" id="SSF140102">
    <property type="entry name" value="ISY1 domain-like"/>
    <property type="match status" value="1"/>
</dbReference>
<organism evidence="4 5">
    <name type="scientific">Jimgerdemannia flammicorona</name>
    <dbReference type="NCBI Taxonomy" id="994334"/>
    <lineage>
        <taxon>Eukaryota</taxon>
        <taxon>Fungi</taxon>
        <taxon>Fungi incertae sedis</taxon>
        <taxon>Mucoromycota</taxon>
        <taxon>Mucoromycotina</taxon>
        <taxon>Endogonomycetes</taxon>
        <taxon>Endogonales</taxon>
        <taxon>Endogonaceae</taxon>
        <taxon>Jimgerdemannia</taxon>
    </lineage>
</organism>
<gene>
    <name evidence="4" type="ORF">BC936DRAFT_144772</name>
</gene>
<dbReference type="Gene3D" id="1.10.287.660">
    <property type="entry name" value="Helix hairpin bin"/>
    <property type="match status" value="1"/>
</dbReference>
<dbReference type="EMBL" id="RBNI01003525">
    <property type="protein sequence ID" value="RUP48268.1"/>
    <property type="molecule type" value="Genomic_DNA"/>
</dbReference>
<evidence type="ECO:0000256" key="1">
    <source>
        <dbReference type="ARBA" id="ARBA00004123"/>
    </source>
</evidence>